<dbReference type="Proteomes" id="UP000293142">
    <property type="component" value="Unassembled WGS sequence"/>
</dbReference>
<protein>
    <submittedName>
        <fullName evidence="1">Uncharacterized protein</fullName>
    </submittedName>
</protein>
<proteinExistence type="predicted"/>
<evidence type="ECO:0000313" key="1">
    <source>
        <dbReference type="EMBL" id="TBL80841.1"/>
    </source>
</evidence>
<organism evidence="1 2">
    <name type="scientific">Paenibacillus thalictri</name>
    <dbReference type="NCBI Taxonomy" id="2527873"/>
    <lineage>
        <taxon>Bacteria</taxon>
        <taxon>Bacillati</taxon>
        <taxon>Bacillota</taxon>
        <taxon>Bacilli</taxon>
        <taxon>Bacillales</taxon>
        <taxon>Paenibacillaceae</taxon>
        <taxon>Paenibacillus</taxon>
    </lineage>
</organism>
<name>A0A4Q9DZX3_9BACL</name>
<gene>
    <name evidence="1" type="ORF">EYB31_06385</name>
</gene>
<dbReference type="RefSeq" id="WP_131012445.1">
    <property type="nucleotide sequence ID" value="NZ_SIRE01000004.1"/>
</dbReference>
<accession>A0A4Q9DZX3</accession>
<sequence>MKDYIDESFHGHVIRRIKEQCGGKPWSSLDEGEKVALLSLMWMALLDRLEYANDDVQPVWRAIGALIQSVDGQIYELQLRQSDAAGEINRLNRFNARQLEQMAENDKKSYAELADLSQGMLDRFMKIEQALMEAGADLVEFEDKVRSLFDAANHIADRFDYLALRHFYSTFKAGGYKCITALCLGSRLLRTAAGCLPRKFDHGEAVFVFQWNPDLEREYDLELLCSFGSGFDFLKFDDETDTLLPEVVELLYPDA</sequence>
<comment type="caution">
    <text evidence="1">The sequence shown here is derived from an EMBL/GenBank/DDBJ whole genome shotgun (WGS) entry which is preliminary data.</text>
</comment>
<keyword evidence="2" id="KW-1185">Reference proteome</keyword>
<dbReference type="AlphaFoldDB" id="A0A4Q9DZX3"/>
<evidence type="ECO:0000313" key="2">
    <source>
        <dbReference type="Proteomes" id="UP000293142"/>
    </source>
</evidence>
<reference evidence="1 2" key="1">
    <citation type="submission" date="2019-02" db="EMBL/GenBank/DDBJ databases">
        <title>Paenibacillus sp. nov., isolated from surface-sterilized tissue of Thalictrum simplex L.</title>
        <authorList>
            <person name="Tuo L."/>
        </authorList>
    </citation>
    <scope>NUCLEOTIDE SEQUENCE [LARGE SCALE GENOMIC DNA]</scope>
    <source>
        <strain evidence="1 2">N2SHLJ1</strain>
    </source>
</reference>
<dbReference type="EMBL" id="SIRE01000004">
    <property type="protein sequence ID" value="TBL80841.1"/>
    <property type="molecule type" value="Genomic_DNA"/>
</dbReference>